<keyword evidence="2" id="KW-0812">Transmembrane</keyword>
<reference evidence="4 5" key="1">
    <citation type="journal article" date="2018" name="Int. J. Syst. Evol. Microbiol.">
        <title>Adhaeribacter swui sp. nov., isolated from wet mud.</title>
        <authorList>
            <person name="Kim D.U."/>
            <person name="Kim K.W."/>
            <person name="Kang M.S."/>
            <person name="Kim J.Y."/>
            <person name="Jang J.H."/>
            <person name="Kim M.K."/>
        </authorList>
    </citation>
    <scope>NUCLEOTIDE SEQUENCE [LARGE SCALE GENOMIC DNA]</scope>
    <source>
        <strain evidence="4 5">KCTC 52873</strain>
    </source>
</reference>
<evidence type="ECO:0000256" key="2">
    <source>
        <dbReference type="PROSITE-ProRule" id="PRU01360"/>
    </source>
</evidence>
<keyword evidence="4" id="KW-0675">Receptor</keyword>
<keyword evidence="2" id="KW-0998">Cell outer membrane</keyword>
<protein>
    <submittedName>
        <fullName evidence="4">TonB-dependent receptor</fullName>
    </submittedName>
</protein>
<evidence type="ECO:0000313" key="5">
    <source>
        <dbReference type="Proteomes" id="UP000515237"/>
    </source>
</evidence>
<dbReference type="NCBIfam" id="TIGR04057">
    <property type="entry name" value="SusC_RagA_signa"/>
    <property type="match status" value="1"/>
</dbReference>
<dbReference type="Pfam" id="PF13715">
    <property type="entry name" value="CarbopepD_reg_2"/>
    <property type="match status" value="1"/>
</dbReference>
<dbReference type="PROSITE" id="PS52016">
    <property type="entry name" value="TONB_DEPENDENT_REC_3"/>
    <property type="match status" value="1"/>
</dbReference>
<accession>A0A7G7G535</accession>
<keyword evidence="1" id="KW-0732">Signal</keyword>
<organism evidence="4 5">
    <name type="scientific">Adhaeribacter swui</name>
    <dbReference type="NCBI Taxonomy" id="2086471"/>
    <lineage>
        <taxon>Bacteria</taxon>
        <taxon>Pseudomonadati</taxon>
        <taxon>Bacteroidota</taxon>
        <taxon>Cytophagia</taxon>
        <taxon>Cytophagales</taxon>
        <taxon>Hymenobacteraceae</taxon>
        <taxon>Adhaeribacter</taxon>
    </lineage>
</organism>
<keyword evidence="2" id="KW-1134">Transmembrane beta strand</keyword>
<keyword evidence="2" id="KW-0813">Transport</keyword>
<name>A0A7G7G535_9BACT</name>
<dbReference type="InterPro" id="IPR037066">
    <property type="entry name" value="Plug_dom_sf"/>
</dbReference>
<dbReference type="Gene3D" id="2.170.130.10">
    <property type="entry name" value="TonB-dependent receptor, plug domain"/>
    <property type="match status" value="1"/>
</dbReference>
<dbReference type="GO" id="GO:0015344">
    <property type="term" value="F:siderophore uptake transmembrane transporter activity"/>
    <property type="evidence" value="ECO:0007669"/>
    <property type="project" value="TreeGrafter"/>
</dbReference>
<dbReference type="GO" id="GO:0044718">
    <property type="term" value="P:siderophore transmembrane transport"/>
    <property type="evidence" value="ECO:0007669"/>
    <property type="project" value="TreeGrafter"/>
</dbReference>
<dbReference type="PANTHER" id="PTHR30069:SF29">
    <property type="entry name" value="HEMOGLOBIN AND HEMOGLOBIN-HAPTOGLOBIN-BINDING PROTEIN 1-RELATED"/>
    <property type="match status" value="1"/>
</dbReference>
<dbReference type="InterPro" id="IPR023997">
    <property type="entry name" value="TonB-dep_OMP_SusC/RagA_CS"/>
</dbReference>
<sequence length="1077" mass="120625">MENLLRKKSPPSITNKRLWFIQKKLILLLFFTLVGFTNYSVYAQQNIAGTVTSIKGEALPGVTVLVKGTNNGTTTDGSGKYTLLVPAAHANGTLVVSFIGYLTQEIAINNQTSINVKLADDTKALEEVVVVGYGTQKKESITGAVSGVTSKDVGRVHAVTVSGALAGKIPGVQFRQPDGRPGAAANIQIRNMGGNPLFIIDGVPKDKSQFDNISPNDVESITVLKDASAAIYGSRAANGVIIVTTKRGAVGQKSSINVDAYYGFQNWTRFPRVVNAYEWNLGKADAEINRDGVTGITQAELDKYRAGTEYGYRNFDWYNYIVQENSPQTNVNVSASGGSENINYYISLTRLDQNSVLGREFLFNRTNIQSNIDARVSKSVKVGLTVSGRLEHRQNPGVPGGDDYFAPKFAILRNRPTERPFANDNPNYLNTISNPASNWGYLNYEHAGFFENDANVITPQITGEYQTPLKGLVLKGLYSYMFRDFQQDIFEYTYDTYTYFPDTDEYRITGGSQNPYRERVTNKQNEYIGNLQLNYTNTFGKHTVSGIVLTERLKRRERNVFFHSVPKTNVLPIVQFADADRYDDVDFTQARVGYIGRFNYGYADKYFLELAARRDASWKFAPNKRWGFFPAVSVGWRIAEEQFFKNLTGDGNFLSDLKLRGSYGQLGDDAIRYYDPRNSAGRDINGYNVDLDPYAYTAGYSYNTGIGIMSGNAIVAARDRGVPFDRISWLTATILDVGLDFSFLGNKVTGTLDYFRRNRDGLIVPKNNVFVPSEIGYDLPQENLESDAVIGGEGSLMYNGSVNGINFTIGGNISFARRKYQNEFNPRYGNALEEYRNARGDRWGNIFWGYQVVGQFQSQEDVNTYAVNNDGQGNKTMLPGDFKYKDVNGDGIINNRDERPIGYGLSTTPILSGGINLTVAYKGFDFAADFSAGSMQTFNRRNELRNAFQNTGNIARILYDDRWHRADPLNPDSEWIPGKNPPIRFNDGGHSNLNKDSDWWLVNTKYFRNRTMELGYTLPKALTNRVKLERLRLFVNTYNLFSIDNVDQYGIDAEITDDNGLQYPQNKLVNFGINLSL</sequence>
<dbReference type="InterPro" id="IPR039426">
    <property type="entry name" value="TonB-dep_rcpt-like"/>
</dbReference>
<dbReference type="Pfam" id="PF07715">
    <property type="entry name" value="Plug"/>
    <property type="match status" value="1"/>
</dbReference>
<dbReference type="NCBIfam" id="TIGR04056">
    <property type="entry name" value="OMP_RagA_SusC"/>
    <property type="match status" value="1"/>
</dbReference>
<dbReference type="InterPro" id="IPR023996">
    <property type="entry name" value="TonB-dep_OMP_SusC/RagA"/>
</dbReference>
<dbReference type="GO" id="GO:0009279">
    <property type="term" value="C:cell outer membrane"/>
    <property type="evidence" value="ECO:0007669"/>
    <property type="project" value="UniProtKB-SubCell"/>
</dbReference>
<dbReference type="Proteomes" id="UP000515237">
    <property type="component" value="Chromosome"/>
</dbReference>
<dbReference type="SUPFAM" id="SSF56935">
    <property type="entry name" value="Porins"/>
    <property type="match status" value="1"/>
</dbReference>
<keyword evidence="2" id="KW-0472">Membrane</keyword>
<dbReference type="AlphaFoldDB" id="A0A7G7G535"/>
<comment type="similarity">
    <text evidence="2">Belongs to the TonB-dependent receptor family.</text>
</comment>
<evidence type="ECO:0000256" key="1">
    <source>
        <dbReference type="ARBA" id="ARBA00022729"/>
    </source>
</evidence>
<dbReference type="InterPro" id="IPR012910">
    <property type="entry name" value="Plug_dom"/>
</dbReference>
<dbReference type="InterPro" id="IPR008969">
    <property type="entry name" value="CarboxyPept-like_regulatory"/>
</dbReference>
<evidence type="ECO:0000259" key="3">
    <source>
        <dbReference type="Pfam" id="PF07715"/>
    </source>
</evidence>
<dbReference type="KEGG" id="aswu:HUW51_05800"/>
<dbReference type="EMBL" id="CP055156">
    <property type="protein sequence ID" value="QNF32269.1"/>
    <property type="molecule type" value="Genomic_DNA"/>
</dbReference>
<proteinExistence type="inferred from homology"/>
<gene>
    <name evidence="4" type="ORF">HUW51_05800</name>
</gene>
<evidence type="ECO:0000313" key="4">
    <source>
        <dbReference type="EMBL" id="QNF32269.1"/>
    </source>
</evidence>
<dbReference type="Gene3D" id="2.60.40.1120">
    <property type="entry name" value="Carboxypeptidase-like, regulatory domain"/>
    <property type="match status" value="1"/>
</dbReference>
<keyword evidence="5" id="KW-1185">Reference proteome</keyword>
<feature type="domain" description="TonB-dependent receptor plug" evidence="3">
    <location>
        <begin position="138"/>
        <end position="240"/>
    </location>
</feature>
<dbReference type="RefSeq" id="WP_185273049.1">
    <property type="nucleotide sequence ID" value="NZ_CP055156.1"/>
</dbReference>
<dbReference type="PANTHER" id="PTHR30069">
    <property type="entry name" value="TONB-DEPENDENT OUTER MEMBRANE RECEPTOR"/>
    <property type="match status" value="1"/>
</dbReference>
<dbReference type="SUPFAM" id="SSF49464">
    <property type="entry name" value="Carboxypeptidase regulatory domain-like"/>
    <property type="match status" value="1"/>
</dbReference>
<comment type="subcellular location">
    <subcellularLocation>
        <location evidence="2">Cell outer membrane</location>
        <topology evidence="2">Multi-pass membrane protein</topology>
    </subcellularLocation>
</comment>